<dbReference type="EMBL" id="CP060394">
    <property type="protein sequence ID" value="QNI32688.1"/>
    <property type="molecule type" value="Genomic_DNA"/>
</dbReference>
<organism evidence="2 3">
    <name type="scientific">Alloacidobacterium dinghuense</name>
    <dbReference type="NCBI Taxonomy" id="2763107"/>
    <lineage>
        <taxon>Bacteria</taxon>
        <taxon>Pseudomonadati</taxon>
        <taxon>Acidobacteriota</taxon>
        <taxon>Terriglobia</taxon>
        <taxon>Terriglobales</taxon>
        <taxon>Acidobacteriaceae</taxon>
        <taxon>Alloacidobacterium</taxon>
    </lineage>
</organism>
<keyword evidence="2" id="KW-0808">Transferase</keyword>
<dbReference type="InterPro" id="IPR050834">
    <property type="entry name" value="Glycosyltransf_2"/>
</dbReference>
<reference evidence="2 3" key="1">
    <citation type="submission" date="2020-08" db="EMBL/GenBank/DDBJ databases">
        <title>Edaphobacter telluris sp. nov. and Acidobacterium dinghuensis sp. nov., two acidobacteria isolated from forest soil.</title>
        <authorList>
            <person name="Fu J."/>
            <person name="Qiu L."/>
        </authorList>
    </citation>
    <scope>NUCLEOTIDE SEQUENCE [LARGE SCALE GENOMIC DNA]</scope>
    <source>
        <strain evidence="2">4Y35</strain>
    </source>
</reference>
<dbReference type="RefSeq" id="WP_186743642.1">
    <property type="nucleotide sequence ID" value="NZ_CP060394.1"/>
</dbReference>
<protein>
    <submittedName>
        <fullName evidence="2">Glycosyltransferase family 2 protein</fullName>
    </submittedName>
</protein>
<proteinExistence type="predicted"/>
<evidence type="ECO:0000259" key="1">
    <source>
        <dbReference type="Pfam" id="PF00535"/>
    </source>
</evidence>
<name>A0A7G8BJG8_9BACT</name>
<dbReference type="InterPro" id="IPR029044">
    <property type="entry name" value="Nucleotide-diphossugar_trans"/>
</dbReference>
<dbReference type="InterPro" id="IPR001173">
    <property type="entry name" value="Glyco_trans_2-like"/>
</dbReference>
<gene>
    <name evidence="2" type="ORF">H7849_01335</name>
</gene>
<dbReference type="KEGG" id="adin:H7849_01335"/>
<dbReference type="AlphaFoldDB" id="A0A7G8BJG8"/>
<dbReference type="PANTHER" id="PTHR43685:SF2">
    <property type="entry name" value="GLYCOSYLTRANSFERASE 2-LIKE DOMAIN-CONTAINING PROTEIN"/>
    <property type="match status" value="1"/>
</dbReference>
<keyword evidence="3" id="KW-1185">Reference proteome</keyword>
<dbReference type="SUPFAM" id="SSF53448">
    <property type="entry name" value="Nucleotide-diphospho-sugar transferases"/>
    <property type="match status" value="1"/>
</dbReference>
<feature type="domain" description="Glycosyltransferase 2-like" evidence="1">
    <location>
        <begin position="10"/>
        <end position="110"/>
    </location>
</feature>
<dbReference type="CDD" id="cd00761">
    <property type="entry name" value="Glyco_tranf_GTA_type"/>
    <property type="match status" value="1"/>
</dbReference>
<accession>A0A7G8BJG8</accession>
<dbReference type="GO" id="GO:0016740">
    <property type="term" value="F:transferase activity"/>
    <property type="evidence" value="ECO:0007669"/>
    <property type="project" value="UniProtKB-KW"/>
</dbReference>
<sequence length="310" mass="35007">MSLRESALVSVVIPTCKRPHLVARAVESALRQSYSPIEVLVVVDGPDVETARALGGIEDARLRVIVLEENVGGSDARNLGVREACGEWVAFLDDDDQWMPEKIEKQVDAAWDVLLRHPVISSRLRAYGPDGDQVLPRRLYATGENMGEYLFCRDSFFYGDGMLQTSTLLAKRSLLCEVPFVSGLKRHQDWDWLLRVAARPDVEIVMLPEALTLMRTGGQGESVSQGTDWKTSLAWAKQVRPTMSAHAYSFFIATECASRARKCRAGPFVQGQLFWEFLWNGRFGLKQFVIFMSFCLLPENLRHKLRSLRQ</sequence>
<dbReference type="Gene3D" id="3.90.550.10">
    <property type="entry name" value="Spore Coat Polysaccharide Biosynthesis Protein SpsA, Chain A"/>
    <property type="match status" value="1"/>
</dbReference>
<dbReference type="Pfam" id="PF00535">
    <property type="entry name" value="Glycos_transf_2"/>
    <property type="match status" value="1"/>
</dbReference>
<dbReference type="PANTHER" id="PTHR43685">
    <property type="entry name" value="GLYCOSYLTRANSFERASE"/>
    <property type="match status" value="1"/>
</dbReference>
<evidence type="ECO:0000313" key="2">
    <source>
        <dbReference type="EMBL" id="QNI32688.1"/>
    </source>
</evidence>
<dbReference type="Proteomes" id="UP000515312">
    <property type="component" value="Chromosome"/>
</dbReference>
<evidence type="ECO:0000313" key="3">
    <source>
        <dbReference type="Proteomes" id="UP000515312"/>
    </source>
</evidence>